<evidence type="ECO:0000256" key="7">
    <source>
        <dbReference type="ARBA" id="ARBA00023288"/>
    </source>
</evidence>
<feature type="compositionally biased region" description="Acidic residues" evidence="9">
    <location>
        <begin position="339"/>
        <end position="348"/>
    </location>
</feature>
<proteinExistence type="inferred from homology"/>
<dbReference type="GO" id="GO:0016020">
    <property type="term" value="C:membrane"/>
    <property type="evidence" value="ECO:0007669"/>
    <property type="project" value="UniProtKB-SubCell"/>
</dbReference>
<feature type="region of interest" description="Disordered" evidence="9">
    <location>
        <begin position="821"/>
        <end position="853"/>
    </location>
</feature>
<dbReference type="SMART" id="SM00343">
    <property type="entry name" value="ZnF_C2HC"/>
    <property type="match status" value="2"/>
</dbReference>
<dbReference type="InterPro" id="IPR001878">
    <property type="entry name" value="Znf_CCHC"/>
</dbReference>
<name>A0A6L2NZC5_TANCI</name>
<evidence type="ECO:0000256" key="3">
    <source>
        <dbReference type="ARBA" id="ARBA00007293"/>
    </source>
</evidence>
<evidence type="ECO:0000256" key="5">
    <source>
        <dbReference type="ARBA" id="ARBA00023136"/>
    </source>
</evidence>
<dbReference type="GO" id="GO:0008270">
    <property type="term" value="F:zinc ion binding"/>
    <property type="evidence" value="ECO:0007669"/>
    <property type="project" value="UniProtKB-KW"/>
</dbReference>
<keyword evidence="6" id="KW-0206">Cytoskeleton</keyword>
<dbReference type="GO" id="GO:0003676">
    <property type="term" value="F:nucleic acid binding"/>
    <property type="evidence" value="ECO:0007669"/>
    <property type="project" value="InterPro"/>
</dbReference>
<dbReference type="GO" id="GO:0005776">
    <property type="term" value="C:autophagosome"/>
    <property type="evidence" value="ECO:0007669"/>
    <property type="project" value="UniProtKB-ARBA"/>
</dbReference>
<accession>A0A6L2NZC5</accession>
<dbReference type="PANTHER" id="PTHR48258">
    <property type="entry name" value="DUF4218 DOMAIN-CONTAINING PROTEIN-RELATED"/>
    <property type="match status" value="1"/>
</dbReference>
<dbReference type="Gene3D" id="4.10.60.10">
    <property type="entry name" value="Zinc finger, CCHC-type"/>
    <property type="match status" value="1"/>
</dbReference>
<evidence type="ECO:0000259" key="10">
    <source>
        <dbReference type="PROSITE" id="PS50158"/>
    </source>
</evidence>
<gene>
    <name evidence="11" type="ORF">Tci_063491</name>
</gene>
<evidence type="ECO:0000256" key="2">
    <source>
        <dbReference type="ARBA" id="ARBA00004370"/>
    </source>
</evidence>
<sequence length="866" mass="98364">MTNAAIRALIARGVADAMAEQQIQRNNNLNGDASQGSESGITRPVRLVRECTYTDFLKYGAHGMPLSTLIKMMTAKYCPRNEIKKLEIEIWELKDDSQQHNKRQNTGRAYTVGREEKKPYGGSKPLCSKCNYHHNGSCAPKCHKYNRFGHLARDCKSPTNANTANNQGATRAGQKATCYECGAQGNFKRECPKMNNKNQGMYSELREICGCDPMFFGRPTWESSHKEDKNDTNGEICYGVRRAGGGLQWCLIVCLINDWSFTAAHRSAHGDILRHGFLPGYTKWTVHGEHNISLPPSQSTNVNMEETVFGQEDIRGLVRDALGINYLPSNNTQLGDTMMEGDTEESAENGDHGDEGVSYKKLLEECDKELYAGCKLEHQGSCGMSSLCELHPLKVVKAWQKISYVGHRRWLEPNHSYRFQKERFDGTVENRGPPTSLTGSDVLKQLSGIRFKYGKSKKMTREEDVGRREKFKKTQNSGVMVEVKGGYYYGKLTNIIELEYYRGYKIVLFQCDWVNNRLYRGLKNDKYGFLLVNFSRPLIPGADLTARQFVYVIRKRIKLSAEKSIFIFVENVLPLTALHQSSSLNSLLNHDQDLSSKVEINLADQYEQNLLSEVEIIDGNENILRTQKMTAKQVYKLNEGKGRRFNIPQGESVDKVLLTMLSRKRRTVKYRLKMSLYQQAANKLNEANGINGFDAQGKTYTEDELLAALDLLEPPENFLEHQWRVYKSHLRKPISKKLSLCGKKARNDQVHTHTTGAVSFARTKDVFKVENKRDPKDFKSFHLCYKTKDGTYIQEATRDMMQDKELGGPEDVVENAVVEKIGREPSSSPSPSVDEDNYSPVMDHPSFSPFVDEDNYSRVMDHPSFA</sequence>
<feature type="domain" description="CCHC-type" evidence="10">
    <location>
        <begin position="178"/>
        <end position="193"/>
    </location>
</feature>
<dbReference type="Pfam" id="PF02992">
    <property type="entry name" value="Transposase_21"/>
    <property type="match status" value="1"/>
</dbReference>
<evidence type="ECO:0000313" key="11">
    <source>
        <dbReference type="EMBL" id="GEU91513.1"/>
    </source>
</evidence>
<feature type="region of interest" description="Disordered" evidence="9">
    <location>
        <begin position="333"/>
        <end position="356"/>
    </location>
</feature>
<keyword evidence="8" id="KW-0479">Metal-binding</keyword>
<keyword evidence="8" id="KW-0862">Zinc</keyword>
<dbReference type="EMBL" id="BKCJ010010421">
    <property type="protein sequence ID" value="GEU91513.1"/>
    <property type="molecule type" value="Genomic_DNA"/>
</dbReference>
<dbReference type="InterPro" id="IPR004242">
    <property type="entry name" value="Transposase_21"/>
</dbReference>
<keyword evidence="5" id="KW-0472">Membrane</keyword>
<dbReference type="Pfam" id="PF03004">
    <property type="entry name" value="Transposase_24"/>
    <property type="match status" value="1"/>
</dbReference>
<dbReference type="SUPFAM" id="SSF57756">
    <property type="entry name" value="Retrovirus zinc finger-like domains"/>
    <property type="match status" value="1"/>
</dbReference>
<dbReference type="InterPro" id="IPR004241">
    <property type="entry name" value="Atg8-like"/>
</dbReference>
<evidence type="ECO:0000256" key="1">
    <source>
        <dbReference type="ARBA" id="ARBA00004245"/>
    </source>
</evidence>
<dbReference type="Gene3D" id="3.10.20.90">
    <property type="entry name" value="Phosphatidylinositol 3-kinase Catalytic Subunit, Chain A, domain 1"/>
    <property type="match status" value="1"/>
</dbReference>
<dbReference type="InterPro" id="IPR004252">
    <property type="entry name" value="Probable_transposase_24"/>
</dbReference>
<comment type="similarity">
    <text evidence="3">Belongs to the ATG8 family.</text>
</comment>
<dbReference type="Pfam" id="PF13952">
    <property type="entry name" value="DUF4216"/>
    <property type="match status" value="1"/>
</dbReference>
<evidence type="ECO:0000256" key="4">
    <source>
        <dbReference type="ARBA" id="ARBA00022786"/>
    </source>
</evidence>
<evidence type="ECO:0000256" key="8">
    <source>
        <dbReference type="PROSITE-ProRule" id="PRU00047"/>
    </source>
</evidence>
<evidence type="ECO:0000256" key="6">
    <source>
        <dbReference type="ARBA" id="ARBA00023212"/>
    </source>
</evidence>
<dbReference type="Pfam" id="PF02991">
    <property type="entry name" value="ATG8"/>
    <property type="match status" value="1"/>
</dbReference>
<evidence type="ECO:0000256" key="9">
    <source>
        <dbReference type="SAM" id="MobiDB-lite"/>
    </source>
</evidence>
<keyword evidence="4" id="KW-0833">Ubl conjugation pathway</keyword>
<protein>
    <submittedName>
        <fullName evidence="11">Tetratricopeptide-like helical domain, DYW domain protein</fullName>
    </submittedName>
</protein>
<organism evidence="11">
    <name type="scientific">Tanacetum cinerariifolium</name>
    <name type="common">Dalmatian daisy</name>
    <name type="synonym">Chrysanthemum cinerariifolium</name>
    <dbReference type="NCBI Taxonomy" id="118510"/>
    <lineage>
        <taxon>Eukaryota</taxon>
        <taxon>Viridiplantae</taxon>
        <taxon>Streptophyta</taxon>
        <taxon>Embryophyta</taxon>
        <taxon>Tracheophyta</taxon>
        <taxon>Spermatophyta</taxon>
        <taxon>Magnoliopsida</taxon>
        <taxon>eudicotyledons</taxon>
        <taxon>Gunneridae</taxon>
        <taxon>Pentapetalae</taxon>
        <taxon>asterids</taxon>
        <taxon>campanulids</taxon>
        <taxon>Asterales</taxon>
        <taxon>Asteraceae</taxon>
        <taxon>Asteroideae</taxon>
        <taxon>Anthemideae</taxon>
        <taxon>Anthemidinae</taxon>
        <taxon>Tanacetum</taxon>
    </lineage>
</organism>
<comment type="caution">
    <text evidence="11">The sequence shown here is derived from an EMBL/GenBank/DDBJ whole genome shotgun (WGS) entry which is preliminary data.</text>
</comment>
<reference evidence="11" key="1">
    <citation type="journal article" date="2019" name="Sci. Rep.">
        <title>Draft genome of Tanacetum cinerariifolium, the natural source of mosquito coil.</title>
        <authorList>
            <person name="Yamashiro T."/>
            <person name="Shiraishi A."/>
            <person name="Satake H."/>
            <person name="Nakayama K."/>
        </authorList>
    </citation>
    <scope>NUCLEOTIDE SEQUENCE</scope>
</reference>
<keyword evidence="6" id="KW-0963">Cytoplasm</keyword>
<dbReference type="InterPro" id="IPR036875">
    <property type="entry name" value="Znf_CCHC_sf"/>
</dbReference>
<dbReference type="InterPro" id="IPR025312">
    <property type="entry name" value="DUF4216"/>
</dbReference>
<dbReference type="PANTHER" id="PTHR48258:SF15">
    <property type="entry name" value="OS02G0543900 PROTEIN"/>
    <property type="match status" value="1"/>
</dbReference>
<comment type="subcellular location">
    <subcellularLocation>
        <location evidence="1">Cytoplasm</location>
        <location evidence="1">Cytoskeleton</location>
    </subcellularLocation>
    <subcellularLocation>
        <location evidence="2">Membrane</location>
    </subcellularLocation>
</comment>
<dbReference type="GO" id="GO:0005856">
    <property type="term" value="C:cytoskeleton"/>
    <property type="evidence" value="ECO:0007669"/>
    <property type="project" value="UniProtKB-SubCell"/>
</dbReference>
<keyword evidence="8" id="KW-0863">Zinc-finger</keyword>
<keyword evidence="7" id="KW-0449">Lipoprotein</keyword>
<dbReference type="AlphaFoldDB" id="A0A6L2NZC5"/>
<dbReference type="PROSITE" id="PS50158">
    <property type="entry name" value="ZF_CCHC"/>
    <property type="match status" value="1"/>
</dbReference>
<dbReference type="InterPro" id="IPR029071">
    <property type="entry name" value="Ubiquitin-like_domsf"/>
</dbReference>
<dbReference type="SUPFAM" id="SSF54236">
    <property type="entry name" value="Ubiquitin-like"/>
    <property type="match status" value="1"/>
</dbReference>